<sequence>RKAYDHIRKEATVYTIGDDIVIANVDTTPGVNKKFIPKYKGPYIIHKILGSDRYVVRDVPGFQITQLPYNGVVSADHMKPW</sequence>
<evidence type="ECO:0000313" key="1">
    <source>
        <dbReference type="EMBL" id="EFN84568.1"/>
    </source>
</evidence>
<proteinExistence type="predicted"/>
<dbReference type="EMBL" id="GL448488">
    <property type="protein sequence ID" value="EFN84568.1"/>
    <property type="molecule type" value="Genomic_DNA"/>
</dbReference>
<name>E2BIB1_HARSA</name>
<accession>E2BIB1</accession>
<feature type="non-terminal residue" evidence="1">
    <location>
        <position position="81"/>
    </location>
</feature>
<protein>
    <submittedName>
        <fullName evidence="1">Uncharacterized protein</fullName>
    </submittedName>
</protein>
<keyword evidence="2" id="KW-1185">Reference proteome</keyword>
<dbReference type="OMA" id="LIMIRNF"/>
<dbReference type="InParanoid" id="E2BIB1"/>
<dbReference type="Proteomes" id="UP000008237">
    <property type="component" value="Unassembled WGS sequence"/>
</dbReference>
<evidence type="ECO:0000313" key="2">
    <source>
        <dbReference type="Proteomes" id="UP000008237"/>
    </source>
</evidence>
<reference evidence="1 2" key="1">
    <citation type="journal article" date="2010" name="Science">
        <title>Genomic comparison of the ants Camponotus floridanus and Harpegnathos saltator.</title>
        <authorList>
            <person name="Bonasio R."/>
            <person name="Zhang G."/>
            <person name="Ye C."/>
            <person name="Mutti N.S."/>
            <person name="Fang X."/>
            <person name="Qin N."/>
            <person name="Donahue G."/>
            <person name="Yang P."/>
            <person name="Li Q."/>
            <person name="Li C."/>
            <person name="Zhang P."/>
            <person name="Huang Z."/>
            <person name="Berger S.L."/>
            <person name="Reinberg D."/>
            <person name="Wang J."/>
            <person name="Liebig J."/>
        </authorList>
    </citation>
    <scope>NUCLEOTIDE SEQUENCE [LARGE SCALE GENOMIC DNA]</scope>
    <source>
        <strain evidence="1 2">R22 G/1</strain>
    </source>
</reference>
<organism evidence="2">
    <name type="scientific">Harpegnathos saltator</name>
    <name type="common">Jerdon's jumping ant</name>
    <dbReference type="NCBI Taxonomy" id="610380"/>
    <lineage>
        <taxon>Eukaryota</taxon>
        <taxon>Metazoa</taxon>
        <taxon>Ecdysozoa</taxon>
        <taxon>Arthropoda</taxon>
        <taxon>Hexapoda</taxon>
        <taxon>Insecta</taxon>
        <taxon>Pterygota</taxon>
        <taxon>Neoptera</taxon>
        <taxon>Endopterygota</taxon>
        <taxon>Hymenoptera</taxon>
        <taxon>Apocrita</taxon>
        <taxon>Aculeata</taxon>
        <taxon>Formicoidea</taxon>
        <taxon>Formicidae</taxon>
        <taxon>Ponerinae</taxon>
        <taxon>Ponerini</taxon>
        <taxon>Harpegnathos</taxon>
    </lineage>
</organism>
<gene>
    <name evidence="1" type="ORF">EAI_13215</name>
</gene>
<dbReference type="AlphaFoldDB" id="E2BIB1"/>
<feature type="non-terminal residue" evidence="1">
    <location>
        <position position="1"/>
    </location>
</feature>